<reference evidence="4" key="1">
    <citation type="submission" date="2017-10" db="EMBL/GenBank/DDBJ databases">
        <title>Phenotypic and genomic properties of facultatively anaerobic sulfur-reducing natronoarchaea from hypersaline soda lakes.</title>
        <authorList>
            <person name="Sorokin D.Y."/>
            <person name="Kublanov I.V."/>
            <person name="Roman P."/>
            <person name="Sinninghe Damste J.S."/>
            <person name="Golyshin P.N."/>
            <person name="Rojo D."/>
            <person name="Ciordia S."/>
            <person name="Mena Md.C."/>
            <person name="Ferrer M."/>
            <person name="Messina E."/>
            <person name="Smedile F."/>
            <person name="La Spada G."/>
            <person name="La Cono V."/>
            <person name="Yakimov M.M."/>
        </authorList>
    </citation>
    <scope>NUCLEOTIDE SEQUENCE [LARGE SCALE GENOMIC DNA]</scope>
    <source>
        <strain evidence="4">AArc1</strain>
    </source>
</reference>
<reference evidence="1" key="3">
    <citation type="journal article" date="2019" name="Int. J. Syst. Evol. Microbiol.">
        <title>Natronolimnobius sulfurireducens sp. nov. and Halalkaliarchaeum desulfuricum gen. nov., sp. nov., the first sulfur-respiring alkaliphilic haloarchaea from hypersaline alkaline lakes.</title>
        <authorList>
            <person name="Sorokin D.Y."/>
            <person name="Yakimov M."/>
            <person name="Messina E."/>
            <person name="Merkel A.Y."/>
            <person name="Bale N.J."/>
            <person name="Sinninghe Damste J.S."/>
        </authorList>
    </citation>
    <scope>NUCLEOTIDE SEQUENCE</scope>
    <source>
        <strain evidence="2">AArc-Mg</strain>
        <strain evidence="1">AArc1</strain>
    </source>
</reference>
<organism evidence="1 4">
    <name type="scientific">Natrarchaeobaculum sulfurireducens</name>
    <dbReference type="NCBI Taxonomy" id="2044521"/>
    <lineage>
        <taxon>Archaea</taxon>
        <taxon>Methanobacteriati</taxon>
        <taxon>Methanobacteriota</taxon>
        <taxon>Stenosarchaea group</taxon>
        <taxon>Halobacteria</taxon>
        <taxon>Halobacteriales</taxon>
        <taxon>Natrialbaceae</taxon>
        <taxon>Natrarchaeobaculum</taxon>
    </lineage>
</organism>
<evidence type="ECO:0000313" key="3">
    <source>
        <dbReference type="Proteomes" id="UP000258613"/>
    </source>
</evidence>
<keyword evidence="3" id="KW-1185">Reference proteome</keyword>
<evidence type="ECO:0000313" key="2">
    <source>
        <dbReference type="EMBL" id="AXR81713.1"/>
    </source>
</evidence>
<dbReference type="KEGG" id="nag:AArcMg_1703"/>
<accession>A0A346PDV3</accession>
<dbReference type="EMBL" id="CP027033">
    <property type="protein sequence ID" value="AXR81713.1"/>
    <property type="molecule type" value="Genomic_DNA"/>
</dbReference>
<evidence type="ECO:0000313" key="4">
    <source>
        <dbReference type="Proteomes" id="UP000258707"/>
    </source>
</evidence>
<accession>A0A346PQB8</accession>
<dbReference type="Proteomes" id="UP000258707">
    <property type="component" value="Chromosome"/>
</dbReference>
<dbReference type="EMBL" id="CP024047">
    <property type="protein sequence ID" value="AXR77698.1"/>
    <property type="molecule type" value="Genomic_DNA"/>
</dbReference>
<dbReference type="KEGG" id="nan:AArc1_1363"/>
<sequence>MGVTALLALATILWLPYALADWTLFDTLGTELGVMVATLLFIAGVYDLAESANVVDYPGA</sequence>
<proteinExistence type="predicted"/>
<gene>
    <name evidence="1" type="ORF">AArc1_1363</name>
    <name evidence="2" type="ORF">AArcMg_1703</name>
</gene>
<reference evidence="3" key="2">
    <citation type="submission" date="2018-02" db="EMBL/GenBank/DDBJ databases">
        <title>Phenotypic and genomic properties of facultatively anaerobic sulfur-reducing natronoarchaea from hypersaline soda lakes.</title>
        <authorList>
            <person name="Sorokin D.Y."/>
            <person name="Kublanov I.V."/>
            <person name="Roman P."/>
            <person name="Sinninghe Damste J.S."/>
            <person name="Golyshin P.N."/>
            <person name="Rojo D."/>
            <person name="Ciordia S."/>
            <person name="Mena M.D.C."/>
            <person name="Ferrer M."/>
            <person name="Messina E."/>
            <person name="Smedile F."/>
            <person name="La Spada G."/>
            <person name="La Cono V."/>
            <person name="Yakimov M.M."/>
        </authorList>
    </citation>
    <scope>NUCLEOTIDE SEQUENCE [LARGE SCALE GENOMIC DNA]</scope>
    <source>
        <strain evidence="3">AArc-Mg</strain>
    </source>
</reference>
<dbReference type="Proteomes" id="UP000258613">
    <property type="component" value="Chromosome"/>
</dbReference>
<dbReference type="AlphaFoldDB" id="A0A346PDV3"/>
<protein>
    <submittedName>
        <fullName evidence="1">Uncharacterized protein</fullName>
    </submittedName>
</protein>
<name>A0A346PDV3_9EURY</name>
<evidence type="ECO:0000313" key="1">
    <source>
        <dbReference type="EMBL" id="AXR77698.1"/>
    </source>
</evidence>